<dbReference type="GeneID" id="40317416"/>
<sequence length="748" mass="82572">MASSADAPVPLEVSFDILQRVLDEESPLLAQLSYVVAHLHDPIQESCELSPAARQSPPATGSHSGGGSKSAAILRFSQYWELFANISTLHDAHSTLVGKLEAVVRRRAEILEEHQLQRRPPQGTASDTSTDAPSVSSTVCLPAQGTGGAGSIPDLFCSVAMRHFMAEHMMYSLNYSRNIAPCVMKLWRLWRCRCDKQANARLSAWDRQQLDSHMRFLRFLWDAFGNEAGVPSDPRVMCTRLPETDPARLQRRRAAGVATSRSSSGYSKPLAASAVLQEAPPIPPDWRGFETLLVLLATPLSSLRRYLHVARCIIESQCLPAPVRQRLQRDFIDVMTHRLAEEQRLVLDEVARQDVAHIMSLIDQAATTVLFEADRAKPPRIHPYEDGDRTLVHCGRLVKRFRRGRHERLVFLFSDWLCYVEEQAYGRMRLRASISLEALRVVELDDAADVVNGFDIVTKQRRLTFFAPTQEQKQQWVDALRNTAEAHNVRLQQLAASLRHGGARQSHAAEDAARQTRATAPSFSHNSRLRRQQRADLALQQRSTAEPTVLVAAADATPSAAAAVVAIDLTEKPRPNSFDFTHWAQQLADTVHRRVRSSCLLPSSWRLPSPHEANTGEAEAVAFDVDSSGSSKNANAPSTAAADATASASASARVMEVSAPAALLPENPRVLPRTSAPLLFSERFQEGNFSLSCSLDKSNSSFTENLSRNEGREGAESVRSTLLSVIAATKSQRINLAGEDEVVLDFDD</sequence>
<feature type="region of interest" description="Disordered" evidence="1">
    <location>
        <begin position="112"/>
        <end position="136"/>
    </location>
</feature>
<evidence type="ECO:0000259" key="2">
    <source>
        <dbReference type="PROSITE" id="PS50003"/>
    </source>
</evidence>
<feature type="region of interest" description="Disordered" evidence="1">
    <location>
        <begin position="500"/>
        <end position="537"/>
    </location>
</feature>
<feature type="domain" description="PH" evidence="2">
    <location>
        <begin position="390"/>
        <end position="485"/>
    </location>
</feature>
<accession>A0A3R7L5W1</accession>
<reference evidence="3 4" key="1">
    <citation type="journal article" date="2018" name="BMC Genomics">
        <title>Genomic comparison of Trypanosoma conorhini and Trypanosoma rangeli to Trypanosoma cruzi strains of high and low virulence.</title>
        <authorList>
            <person name="Bradwell K.R."/>
            <person name="Koparde V.N."/>
            <person name="Matveyev A.V."/>
            <person name="Serrano M.G."/>
            <person name="Alves J.M."/>
            <person name="Parikh H."/>
            <person name="Huang B."/>
            <person name="Lee V."/>
            <person name="Espinosa-Alvarez O."/>
            <person name="Ortiz P.A."/>
            <person name="Costa-Martins A.G."/>
            <person name="Teixeira M.M."/>
            <person name="Buck G.A."/>
        </authorList>
    </citation>
    <scope>NUCLEOTIDE SEQUENCE [LARGE SCALE GENOMIC DNA]</scope>
    <source>
        <strain evidence="3 4">025E</strain>
    </source>
</reference>
<dbReference type="Gene3D" id="2.30.29.30">
    <property type="entry name" value="Pleckstrin-homology domain (PH domain)/Phosphotyrosine-binding domain (PTB)"/>
    <property type="match status" value="1"/>
</dbReference>
<organism evidence="3 4">
    <name type="scientific">Trypanosoma conorhini</name>
    <dbReference type="NCBI Taxonomy" id="83891"/>
    <lineage>
        <taxon>Eukaryota</taxon>
        <taxon>Discoba</taxon>
        <taxon>Euglenozoa</taxon>
        <taxon>Kinetoplastea</taxon>
        <taxon>Metakinetoplastina</taxon>
        <taxon>Trypanosomatida</taxon>
        <taxon>Trypanosomatidae</taxon>
        <taxon>Trypanosoma</taxon>
    </lineage>
</organism>
<dbReference type="SUPFAM" id="SSF50729">
    <property type="entry name" value="PH domain-like"/>
    <property type="match status" value="1"/>
</dbReference>
<dbReference type="SMART" id="SM00233">
    <property type="entry name" value="PH"/>
    <property type="match status" value="1"/>
</dbReference>
<evidence type="ECO:0000313" key="3">
    <source>
        <dbReference type="EMBL" id="RNF20349.1"/>
    </source>
</evidence>
<dbReference type="RefSeq" id="XP_029229178.1">
    <property type="nucleotide sequence ID" value="XM_029370722.1"/>
</dbReference>
<proteinExistence type="predicted"/>
<feature type="region of interest" description="Disordered" evidence="1">
    <location>
        <begin position="48"/>
        <end position="67"/>
    </location>
</feature>
<dbReference type="InterPro" id="IPR011993">
    <property type="entry name" value="PH-like_dom_sf"/>
</dbReference>
<dbReference type="CDD" id="cd00821">
    <property type="entry name" value="PH"/>
    <property type="match status" value="1"/>
</dbReference>
<dbReference type="AlphaFoldDB" id="A0A3R7L5W1"/>
<dbReference type="EMBL" id="MKKU01000181">
    <property type="protein sequence ID" value="RNF20349.1"/>
    <property type="molecule type" value="Genomic_DNA"/>
</dbReference>
<feature type="compositionally biased region" description="Polar residues" evidence="1">
    <location>
        <begin position="516"/>
        <end position="526"/>
    </location>
</feature>
<dbReference type="Pfam" id="PF00169">
    <property type="entry name" value="PH"/>
    <property type="match status" value="1"/>
</dbReference>
<gene>
    <name evidence="3" type="ORF">Tco025E_03805</name>
</gene>
<dbReference type="PROSITE" id="PS50003">
    <property type="entry name" value="PH_DOMAIN"/>
    <property type="match status" value="1"/>
</dbReference>
<name>A0A3R7L5W1_9TRYP</name>
<keyword evidence="4" id="KW-1185">Reference proteome</keyword>
<protein>
    <recommendedName>
        <fullName evidence="2">PH domain-containing protein</fullName>
    </recommendedName>
</protein>
<dbReference type="InterPro" id="IPR001849">
    <property type="entry name" value="PH_domain"/>
</dbReference>
<evidence type="ECO:0000256" key="1">
    <source>
        <dbReference type="SAM" id="MobiDB-lite"/>
    </source>
</evidence>
<comment type="caution">
    <text evidence="3">The sequence shown here is derived from an EMBL/GenBank/DDBJ whole genome shotgun (WGS) entry which is preliminary data.</text>
</comment>
<dbReference type="Proteomes" id="UP000284403">
    <property type="component" value="Unassembled WGS sequence"/>
</dbReference>
<feature type="compositionally biased region" description="Polar residues" evidence="1">
    <location>
        <begin position="123"/>
        <end position="136"/>
    </location>
</feature>
<evidence type="ECO:0000313" key="4">
    <source>
        <dbReference type="Proteomes" id="UP000284403"/>
    </source>
</evidence>
<dbReference type="OrthoDB" id="660555at2759"/>